<evidence type="ECO:0008006" key="5">
    <source>
        <dbReference type="Google" id="ProtNLM"/>
    </source>
</evidence>
<reference evidence="3 4" key="1">
    <citation type="submission" date="2024-06" db="EMBL/GenBank/DDBJ databases">
        <authorList>
            <person name="Steensen K."/>
            <person name="Seneca J."/>
            <person name="Bartlau N."/>
            <person name="Yu A.X."/>
            <person name="Polz M.F."/>
        </authorList>
    </citation>
    <scope>NUCLEOTIDE SEQUENCE [LARGE SCALE GENOMIC DNA]</scope>
    <source>
        <strain evidence="3 4">FF146</strain>
    </source>
</reference>
<dbReference type="InterPro" id="IPR013762">
    <property type="entry name" value="Integrase-like_cat_sf"/>
</dbReference>
<keyword evidence="4" id="KW-1185">Reference proteome</keyword>
<feature type="compositionally biased region" description="Polar residues" evidence="2">
    <location>
        <begin position="1"/>
        <end position="12"/>
    </location>
</feature>
<dbReference type="EMBL" id="JBGOOT010000007">
    <property type="protein sequence ID" value="MEZ8195284.1"/>
    <property type="molecule type" value="Genomic_DNA"/>
</dbReference>
<dbReference type="Proteomes" id="UP001569153">
    <property type="component" value="Unassembled WGS sequence"/>
</dbReference>
<keyword evidence="1" id="KW-0233">DNA recombination</keyword>
<dbReference type="Gene3D" id="1.10.443.10">
    <property type="entry name" value="Intergrase catalytic core"/>
    <property type="match status" value="1"/>
</dbReference>
<evidence type="ECO:0000256" key="1">
    <source>
        <dbReference type="ARBA" id="ARBA00023172"/>
    </source>
</evidence>
<sequence length="1041" mass="120387">MSDNTARSAPSTSHKDNKNNKAAIQASTSLLHALSIQHIVHYTQQNHALTPSEDAIEWVLHRWPNTQESRRQVTETTLSDIRQQWTHQPARLKLNYQNALTAILLYLHHALGWEIPKTEEKKLVDHDAKLFENITSHAHAAYRLLQGYNTFLETFYKKRTQLSQEQVALIVALEVAPLPIDYLHHILTSPDCIEIIDNRLYLRLIHIQGRQSKGRPDKEADDASFTRYHLPLSVYRALTTFYEQKAATLSHASMGLNPFRDRLHAFTGQLLTGAETPSIVGASTHLCSKRQLHFLFQAVWYYRDDVVPTLLKDIAYPTRHVAYELQSPCIPNQKKQIDDIYTQTWDDKWYEKIETDKKEPWPHKALLNGFKRNGTKPTNYEVTRWQVHNVLPQLAALFVRNLILFGGKRVKNLGDSTLAQYSGLKKILEPFPLSFEASQNHDELMAWAHCTYAKLTTPSSQQKLRRFFEFLTTQDLTDHINLNELHNPTVPINVDANFISIDALHQIVHALVSNTKGHFLQRLFSASAVILAYFGKLRRGEIIRLRIKDIWPAKKAVPNHGSDDNQYFTLHITPTKEGKTKSRQPRWVHVYLPPEFATLIRMCIKLKPRLSARAGITRRSPQMPLIGFENESTTSRQQHYLLPATKAIKAICGEDARFHHLRHSGTSVYLLQSLHFISYVVDVDMGLPPKLHALMTQEVLKAQFQHWLELQDTLSLNDNVLFEELIREIGHKHYATTRKHYVHGIDWLYPFYRKTGNQKEGKHYTRSELCWLLGLKKGSNDISRRIAKLDAQYAQLSTEEKKHYPLLFSEEALRNHLFPPKPKGQPNTVTTSHLTTLLTELSDKALRANQPDCRPFPSIQHSLLKTLFCQQFNHNKDRFLISDISTVWAYSNKHKPEVSRKKWEKAIGKVKHMELIDDDGKPHILIKMSTNQKDGTLFREAFKVPELQFFHSTFNLMVNEKTEPTRQKKNIHERFADEKDTVLITKKNEGSTELHIALSPRESITLSPQTVHYIYEYLTYFQTHTARVMNDIEKPNAAQCQ</sequence>
<evidence type="ECO:0000256" key="2">
    <source>
        <dbReference type="SAM" id="MobiDB-lite"/>
    </source>
</evidence>
<accession>A0ABV4M6Y4</accession>
<evidence type="ECO:0000313" key="3">
    <source>
        <dbReference type="EMBL" id="MEZ8195284.1"/>
    </source>
</evidence>
<dbReference type="SUPFAM" id="SSF56349">
    <property type="entry name" value="DNA breaking-rejoining enzymes"/>
    <property type="match status" value="1"/>
</dbReference>
<evidence type="ECO:0000313" key="4">
    <source>
        <dbReference type="Proteomes" id="UP001569153"/>
    </source>
</evidence>
<comment type="caution">
    <text evidence="3">The sequence shown here is derived from an EMBL/GenBank/DDBJ whole genome shotgun (WGS) entry which is preliminary data.</text>
</comment>
<dbReference type="InterPro" id="IPR011010">
    <property type="entry name" value="DNA_brk_join_enz"/>
</dbReference>
<organism evidence="3 4">
    <name type="scientific">Vibrio cortegadensis</name>
    <dbReference type="NCBI Taxonomy" id="1328770"/>
    <lineage>
        <taxon>Bacteria</taxon>
        <taxon>Pseudomonadati</taxon>
        <taxon>Pseudomonadota</taxon>
        <taxon>Gammaproteobacteria</taxon>
        <taxon>Vibrionales</taxon>
        <taxon>Vibrionaceae</taxon>
        <taxon>Vibrio</taxon>
    </lineage>
</organism>
<feature type="region of interest" description="Disordered" evidence="2">
    <location>
        <begin position="1"/>
        <end position="20"/>
    </location>
</feature>
<gene>
    <name evidence="3" type="ORF">ACED38_10330</name>
</gene>
<dbReference type="RefSeq" id="WP_371730363.1">
    <property type="nucleotide sequence ID" value="NZ_JBGOOT010000007.1"/>
</dbReference>
<protein>
    <recommendedName>
        <fullName evidence="5">Tyr recombinase domain-containing protein</fullName>
    </recommendedName>
</protein>
<proteinExistence type="predicted"/>
<name>A0ABV4M6Y4_9VIBR</name>